<dbReference type="AlphaFoldDB" id="A0A7N6C427"/>
<reference evidence="7" key="2">
    <citation type="submission" date="2025-08" db="UniProtKB">
        <authorList>
            <consortium name="Ensembl"/>
        </authorList>
    </citation>
    <scope>IDENTIFICATION</scope>
</reference>
<reference evidence="7" key="1">
    <citation type="submission" date="2021-04" db="EMBL/GenBank/DDBJ databases">
        <authorList>
            <consortium name="Wellcome Sanger Institute Data Sharing"/>
        </authorList>
    </citation>
    <scope>NUCLEOTIDE SEQUENCE [LARGE SCALE GENOMIC DNA]</scope>
</reference>
<feature type="signal peptide" evidence="5">
    <location>
        <begin position="1"/>
        <end position="19"/>
    </location>
</feature>
<feature type="chain" id="PRO_5043377740" description="C1q domain-containing protein" evidence="5">
    <location>
        <begin position="20"/>
        <end position="271"/>
    </location>
</feature>
<dbReference type="PANTHER" id="PTHR22923">
    <property type="entry name" value="CEREBELLIN-RELATED"/>
    <property type="match status" value="1"/>
</dbReference>
<dbReference type="Proteomes" id="UP000265040">
    <property type="component" value="Chromosome 7"/>
</dbReference>
<evidence type="ECO:0000313" key="7">
    <source>
        <dbReference type="Ensembl" id="ENSATEP00000071416.2"/>
    </source>
</evidence>
<evidence type="ECO:0000259" key="6">
    <source>
        <dbReference type="PROSITE" id="PS50871"/>
    </source>
</evidence>
<evidence type="ECO:0000256" key="3">
    <source>
        <dbReference type="ARBA" id="ARBA00022729"/>
    </source>
</evidence>
<accession>A0A7N6C427</accession>
<feature type="domain" description="C1q" evidence="6">
    <location>
        <begin position="133"/>
        <end position="271"/>
    </location>
</feature>
<evidence type="ECO:0000256" key="1">
    <source>
        <dbReference type="ARBA" id="ARBA00004613"/>
    </source>
</evidence>
<dbReference type="PANTHER" id="PTHR22923:SF102">
    <property type="entry name" value="CEREBELLIN 13-RELATED"/>
    <property type="match status" value="1"/>
</dbReference>
<evidence type="ECO:0000313" key="8">
    <source>
        <dbReference type="Proteomes" id="UP000265040"/>
    </source>
</evidence>
<keyword evidence="3 5" id="KW-0732">Signal</keyword>
<dbReference type="Gene3D" id="2.60.120.40">
    <property type="match status" value="1"/>
</dbReference>
<dbReference type="InterPro" id="IPR001073">
    <property type="entry name" value="C1q_dom"/>
</dbReference>
<reference evidence="7" key="3">
    <citation type="submission" date="2025-09" db="UniProtKB">
        <authorList>
            <consortium name="Ensembl"/>
        </authorList>
    </citation>
    <scope>IDENTIFICATION</scope>
</reference>
<dbReference type="Pfam" id="PF00386">
    <property type="entry name" value="C1q"/>
    <property type="match status" value="1"/>
</dbReference>
<name>A0A7N6C427_ANATE</name>
<dbReference type="GO" id="GO:0005576">
    <property type="term" value="C:extracellular region"/>
    <property type="evidence" value="ECO:0007669"/>
    <property type="project" value="UniProtKB-SubCell"/>
</dbReference>
<keyword evidence="4" id="KW-0175">Coiled coil</keyword>
<dbReference type="InterPro" id="IPR050822">
    <property type="entry name" value="Cerebellin_Synaptic_Org"/>
</dbReference>
<evidence type="ECO:0000256" key="5">
    <source>
        <dbReference type="SAM" id="SignalP"/>
    </source>
</evidence>
<comment type="subcellular location">
    <subcellularLocation>
        <location evidence="1">Secreted</location>
    </subcellularLocation>
</comment>
<dbReference type="GeneTree" id="ENSGT00950000183116"/>
<dbReference type="InterPro" id="IPR008983">
    <property type="entry name" value="Tumour_necrosis_fac-like_dom"/>
</dbReference>
<sequence>MKTYLVFVLALMPCLLCRAQIHSSNQETLSPAIDEMAEGQTSRTETQSEGGEEGLQSDIWAEVRDLRDTVMGQKVELKYLTLRLAAAESLVETLQKENRALEARMTFAETLANKLQTASNDQKVAVQELQGASRVSKLAFSASLLDSGEGNTDNQVFAPLIYKNVFTNIGNHYNPNTGYFTAPIRGVYFFRFTGHAAHTDFGMMMRLVKNEHLIVFSGDRATTLTDPEDSASNAVVLELEVGDVVSVQLIGNVWDDQYHRTTFSGFLLFPL</sequence>
<feature type="coiled-coil region" evidence="4">
    <location>
        <begin position="77"/>
        <end position="118"/>
    </location>
</feature>
<evidence type="ECO:0000256" key="2">
    <source>
        <dbReference type="ARBA" id="ARBA00022525"/>
    </source>
</evidence>
<protein>
    <recommendedName>
        <fullName evidence="6">C1q domain-containing protein</fullName>
    </recommendedName>
</protein>
<dbReference type="PRINTS" id="PR00007">
    <property type="entry name" value="COMPLEMNTC1Q"/>
</dbReference>
<keyword evidence="8" id="KW-1185">Reference proteome</keyword>
<organism evidence="7 8">
    <name type="scientific">Anabas testudineus</name>
    <name type="common">Climbing perch</name>
    <name type="synonym">Anthias testudineus</name>
    <dbReference type="NCBI Taxonomy" id="64144"/>
    <lineage>
        <taxon>Eukaryota</taxon>
        <taxon>Metazoa</taxon>
        <taxon>Chordata</taxon>
        <taxon>Craniata</taxon>
        <taxon>Vertebrata</taxon>
        <taxon>Euteleostomi</taxon>
        <taxon>Actinopterygii</taxon>
        <taxon>Neopterygii</taxon>
        <taxon>Teleostei</taxon>
        <taxon>Neoteleostei</taxon>
        <taxon>Acanthomorphata</taxon>
        <taxon>Anabantaria</taxon>
        <taxon>Anabantiformes</taxon>
        <taxon>Anabantoidei</taxon>
        <taxon>Anabantidae</taxon>
        <taxon>Anabas</taxon>
    </lineage>
</organism>
<dbReference type="PROSITE" id="PS50871">
    <property type="entry name" value="C1Q"/>
    <property type="match status" value="1"/>
</dbReference>
<evidence type="ECO:0000256" key="4">
    <source>
        <dbReference type="SAM" id="Coils"/>
    </source>
</evidence>
<keyword evidence="2" id="KW-0964">Secreted</keyword>
<dbReference type="SUPFAM" id="SSF49842">
    <property type="entry name" value="TNF-like"/>
    <property type="match status" value="1"/>
</dbReference>
<dbReference type="SMART" id="SM00110">
    <property type="entry name" value="C1Q"/>
    <property type="match status" value="1"/>
</dbReference>
<proteinExistence type="predicted"/>
<dbReference type="Ensembl" id="ENSATET00000066002.2">
    <property type="protein sequence ID" value="ENSATEP00000071416.2"/>
    <property type="gene ID" value="ENSATEG00000025400.2"/>
</dbReference>